<evidence type="ECO:0000259" key="10">
    <source>
        <dbReference type="PROSITE" id="PS50822"/>
    </source>
</evidence>
<dbReference type="InterPro" id="IPR036085">
    <property type="entry name" value="PAZ_dom_sf"/>
</dbReference>
<dbReference type="GO" id="GO:0005737">
    <property type="term" value="C:cytoplasm"/>
    <property type="evidence" value="ECO:0007669"/>
    <property type="project" value="UniProtKB-SubCell"/>
</dbReference>
<dbReference type="CDD" id="cd04658">
    <property type="entry name" value="Piwi_piwi-like_Euk"/>
    <property type="match status" value="1"/>
</dbReference>
<dbReference type="Pfam" id="PF23278">
    <property type="entry name" value="Piwi_N"/>
    <property type="match status" value="1"/>
</dbReference>
<dbReference type="SMART" id="SM00950">
    <property type="entry name" value="Piwi"/>
    <property type="match status" value="1"/>
</dbReference>
<dbReference type="GO" id="GO:0003723">
    <property type="term" value="F:RNA binding"/>
    <property type="evidence" value="ECO:0007669"/>
    <property type="project" value="UniProtKB-KW"/>
</dbReference>
<dbReference type="Pfam" id="PF02171">
    <property type="entry name" value="Piwi"/>
    <property type="match status" value="1"/>
</dbReference>
<comment type="caution">
    <text evidence="11">The sequence shown here is derived from an EMBL/GenBank/DDBJ whole genome shotgun (WGS) entry which is preliminary data.</text>
</comment>
<dbReference type="PROSITE" id="PS50821">
    <property type="entry name" value="PAZ"/>
    <property type="match status" value="1"/>
</dbReference>
<dbReference type="InterPro" id="IPR003165">
    <property type="entry name" value="Piwi"/>
</dbReference>
<keyword evidence="12" id="KW-1185">Reference proteome</keyword>
<dbReference type="SMART" id="SM00949">
    <property type="entry name" value="PAZ"/>
    <property type="match status" value="1"/>
</dbReference>
<dbReference type="GO" id="GO:0140965">
    <property type="term" value="P:secondary piRNA processing"/>
    <property type="evidence" value="ECO:0007669"/>
    <property type="project" value="UniProtKB-ARBA"/>
</dbReference>
<dbReference type="FunFam" id="3.30.420.10:FF:000014">
    <property type="entry name" value="Piwi-like RNA-mediated gene silencing 1"/>
    <property type="match status" value="1"/>
</dbReference>
<dbReference type="Gene3D" id="2.170.260.10">
    <property type="entry name" value="paz domain"/>
    <property type="match status" value="1"/>
</dbReference>
<dbReference type="FunFam" id="2.170.260.10:FF:000003">
    <property type="entry name" value="Piwi-like RNA-mediated gene silencing 2"/>
    <property type="match status" value="1"/>
</dbReference>
<dbReference type="Pfam" id="PF08699">
    <property type="entry name" value="ArgoL1"/>
    <property type="match status" value="1"/>
</dbReference>
<dbReference type="GO" id="GO:0030154">
    <property type="term" value="P:cell differentiation"/>
    <property type="evidence" value="ECO:0007669"/>
    <property type="project" value="UniProtKB-KW"/>
</dbReference>
<dbReference type="Gene3D" id="3.40.50.2300">
    <property type="match status" value="1"/>
</dbReference>
<feature type="compositionally biased region" description="Basic and acidic residues" evidence="8">
    <location>
        <begin position="7"/>
        <end position="25"/>
    </location>
</feature>
<keyword evidence="4" id="KW-0221">Differentiation</keyword>
<dbReference type="InterPro" id="IPR014811">
    <property type="entry name" value="ArgoL1"/>
</dbReference>
<evidence type="ECO:0000256" key="3">
    <source>
        <dbReference type="ARBA" id="ARBA00022490"/>
    </source>
</evidence>
<dbReference type="Gene3D" id="3.30.420.10">
    <property type="entry name" value="Ribonuclease H-like superfamily/Ribonuclease H"/>
    <property type="match status" value="1"/>
</dbReference>
<dbReference type="SUPFAM" id="SSF53098">
    <property type="entry name" value="Ribonuclease H-like"/>
    <property type="match status" value="1"/>
</dbReference>
<reference evidence="11" key="1">
    <citation type="submission" date="2023-07" db="EMBL/GenBank/DDBJ databases">
        <title>Chromosome-level genome assembly of Artemia franciscana.</title>
        <authorList>
            <person name="Jo E."/>
        </authorList>
    </citation>
    <scope>NUCLEOTIDE SEQUENCE</scope>
    <source>
        <tissue evidence="11">Whole body</tissue>
    </source>
</reference>
<evidence type="ECO:0000313" key="11">
    <source>
        <dbReference type="EMBL" id="KAK2702005.1"/>
    </source>
</evidence>
<feature type="region of interest" description="Disordered" evidence="8">
    <location>
        <begin position="89"/>
        <end position="114"/>
    </location>
</feature>
<dbReference type="Pfam" id="PF02170">
    <property type="entry name" value="PAZ"/>
    <property type="match status" value="1"/>
</dbReference>
<protein>
    <submittedName>
        <fullName evidence="11">Uncharacterized protein</fullName>
    </submittedName>
</protein>
<evidence type="ECO:0000313" key="12">
    <source>
        <dbReference type="Proteomes" id="UP001187531"/>
    </source>
</evidence>
<comment type="subcellular location">
    <subcellularLocation>
        <location evidence="1">Cytoplasm</location>
    </subcellularLocation>
</comment>
<dbReference type="InterPro" id="IPR036397">
    <property type="entry name" value="RNaseH_sf"/>
</dbReference>
<keyword evidence="6" id="KW-0943">RNA-mediated gene silencing</keyword>
<proteinExistence type="inferred from homology"/>
<feature type="compositionally biased region" description="Polar residues" evidence="8">
    <location>
        <begin position="105"/>
        <end position="114"/>
    </location>
</feature>
<dbReference type="EMBL" id="JAVRJZ010001049">
    <property type="protein sequence ID" value="KAK2702005.1"/>
    <property type="molecule type" value="Genomic_DNA"/>
</dbReference>
<dbReference type="InterPro" id="IPR003100">
    <property type="entry name" value="PAZ_dom"/>
</dbReference>
<dbReference type="PANTHER" id="PTHR22891">
    <property type="entry name" value="EUKARYOTIC TRANSLATION INITIATION FACTOR 2C"/>
    <property type="match status" value="1"/>
</dbReference>
<feature type="domain" description="PAZ" evidence="9">
    <location>
        <begin position="304"/>
        <end position="423"/>
    </location>
</feature>
<dbReference type="InterPro" id="IPR012337">
    <property type="entry name" value="RNaseH-like_sf"/>
</dbReference>
<dbReference type="Proteomes" id="UP001187531">
    <property type="component" value="Unassembled WGS sequence"/>
</dbReference>
<feature type="region of interest" description="Disordered" evidence="8">
    <location>
        <begin position="1"/>
        <end position="38"/>
    </location>
</feature>
<gene>
    <name evidence="11" type="ORF">QYM36_019391</name>
</gene>
<name>A0AA88H5C9_ARTSF</name>
<evidence type="ECO:0000256" key="7">
    <source>
        <dbReference type="ARBA" id="ARBA00038291"/>
    </source>
</evidence>
<dbReference type="AlphaFoldDB" id="A0AA88H5C9"/>
<accession>A0AA88H5C9</accession>
<comment type="similarity">
    <text evidence="7">Belongs to the argonaute family. Piwi subfamily.</text>
</comment>
<evidence type="ECO:0000256" key="4">
    <source>
        <dbReference type="ARBA" id="ARBA00022782"/>
    </source>
</evidence>
<dbReference type="PROSITE" id="PS50822">
    <property type="entry name" value="PIWI"/>
    <property type="match status" value="1"/>
</dbReference>
<feature type="domain" description="Piwi" evidence="10">
    <location>
        <begin position="588"/>
        <end position="881"/>
    </location>
</feature>
<sequence>MAGRGALLERLKIKREESSNEERPGDGGTTSRPVPVGRAQLLRRLNVQNQAAAAPTGGLQPIAPERGAGCGRAQLWKNMTQRPGEGALRYPEIKSQETPVRTPATHGQSSQPDVANLQSQLDSMSLQKKRCESVIRSGVEGQTFTAAVNYIRLISKENAQIYEYFVGFTPEIDSRRFRFIMLKQHAEALQFVGNAFDGAKLYLRHKLPLQENVYECSHPSDNSVVQMKIIYKNQMKMSEAMHWCGILFRRVLDSLNLTQIGRNFYDMETSTPVPQYNLEILPGFVTAMAEYEGGIMVQVDVSHKVLRRANALEAMINIYKRFPKDQVQEQIKKELLGQVVMTRYNNKTYRIDDIDFSLNPNDTFQKRDGSSCSYKQHLRDQYQVRIVDEKQPLLVHRPKKKKRGQENITETIILVPEVCSLTGITDAMKNDFRIMKDISGFTRVKPVDRIGRLDGFIQRINNCQNAKKILEDWGLRLDTAPLRMEGRNFGPEKILVGAGRSVTTGDKADFSRDLTRAKMLCSVDLLNWAVVFCERNKGNVNNFIETLSKCGMELGMKISRPRIEGLRSDNTSEYINTLKRLIKPELQLVVCIFPTMREDRYSAVKKLCCAEQPIASQCINDKTISKPDKLRSVTQKIALQINCKLGGELWGVGIPLKKIMFIGMDTYHDPTRKGRSVVGFVASINDFATRWFSKAAFQEAGQELADALKLAFQGAIKAYFDANGDLPENIILYRDGVGDGMLPIARDYELPQLREVIANVKPNYKPNFSCIVVQKRINTRIFLDHPRNGIGNPAPGSVIDNTITRRTWYDFFLVSQHVSQGTVSPTHYIVLDSESKFPPDMLQRISYKLTFMYYNWPGAIRVPAPCQYAHKFAYLIGQNVRRVPDASLDSRLYYL</sequence>
<dbReference type="CDD" id="cd02845">
    <property type="entry name" value="PAZ_piwi_like"/>
    <property type="match status" value="1"/>
</dbReference>
<keyword evidence="2" id="KW-0217">Developmental protein</keyword>
<evidence type="ECO:0000259" key="9">
    <source>
        <dbReference type="PROSITE" id="PS50821"/>
    </source>
</evidence>
<evidence type="ECO:0000256" key="6">
    <source>
        <dbReference type="ARBA" id="ARBA00023158"/>
    </source>
</evidence>
<evidence type="ECO:0000256" key="5">
    <source>
        <dbReference type="ARBA" id="ARBA00022884"/>
    </source>
</evidence>
<organism evidence="11 12">
    <name type="scientific">Artemia franciscana</name>
    <name type="common">Brine shrimp</name>
    <name type="synonym">Artemia sanfranciscana</name>
    <dbReference type="NCBI Taxonomy" id="6661"/>
    <lineage>
        <taxon>Eukaryota</taxon>
        <taxon>Metazoa</taxon>
        <taxon>Ecdysozoa</taxon>
        <taxon>Arthropoda</taxon>
        <taxon>Crustacea</taxon>
        <taxon>Branchiopoda</taxon>
        <taxon>Anostraca</taxon>
        <taxon>Artemiidae</taxon>
        <taxon>Artemia</taxon>
    </lineage>
</organism>
<evidence type="ECO:0000256" key="8">
    <source>
        <dbReference type="SAM" id="MobiDB-lite"/>
    </source>
</evidence>
<keyword evidence="5" id="KW-0694">RNA-binding</keyword>
<evidence type="ECO:0000256" key="1">
    <source>
        <dbReference type="ARBA" id="ARBA00004496"/>
    </source>
</evidence>
<dbReference type="SUPFAM" id="SSF101690">
    <property type="entry name" value="PAZ domain"/>
    <property type="match status" value="1"/>
</dbReference>
<keyword evidence="3" id="KW-0963">Cytoplasm</keyword>
<evidence type="ECO:0000256" key="2">
    <source>
        <dbReference type="ARBA" id="ARBA00022473"/>
    </source>
</evidence>